<evidence type="ECO:0000256" key="2">
    <source>
        <dbReference type="ARBA" id="ARBA00009865"/>
    </source>
</evidence>
<evidence type="ECO:0000256" key="3">
    <source>
        <dbReference type="ARBA" id="ARBA00022801"/>
    </source>
</evidence>
<dbReference type="InterPro" id="IPR013320">
    <property type="entry name" value="ConA-like_dom_sf"/>
</dbReference>
<dbReference type="Pfam" id="PF17851">
    <property type="entry name" value="GH43_C2"/>
    <property type="match status" value="1"/>
</dbReference>
<evidence type="ECO:0000259" key="6">
    <source>
        <dbReference type="Pfam" id="PF17851"/>
    </source>
</evidence>
<sequence length="755" mass="78956">MRRIALLCVLFSATAVVVAPPTVAAAPSTYTNPVSAGTVDTFPDPAMIRGKDGLWYAYGTTNPIRVSAGDTNEHILPILRSPDLVSWTYVGDVYPVSAKPSWWPSGTRPWAPDIRYVDGQYHLTYSMSTGGIALVTGPTPLGPWTDHGRIVPGSGSGCPSGSIDQAMYTDIGTGTHYLYWGSYDTICVSRMNATATALTGAVTQIARGRRMEGGFVVRRDGMYYLFYSDAGCCDGAFSGYTVKVGRASSPLGPFTTPSGRDLMDLTSKDGIVLAANGNGWVGPGHNAIQTDLSGQDWLVYHAIASSSPEFGPVTNPWGGTISNLSRRPLMLDRLDWIGGWPVVRAGAGPSTGAQPAPVSTWTVGSSFNAGLGGWGTTWPIATETDAGGYLSTSTAGTSLSNASVSGDLRVEGDLRASTGSVGLVVSQADANNRVVAWINRAQQRLVVDVTVAGVTTSASSPLPASFDYGSWHNVAAERRGSTLVTWVTADRLRDAVSTVTVTLPAGAPATGRIGATSTGGVAAADNLGAAPLYPLPAARVADPVLGAQLPAYSDEFTTGTTGWTWLRASAATVSGGQLVWPTQAAELVGGTNTASVLHRPVPTGDFVVETKLQFDGTAGNQQAGLVLYENDNRFFKLTHTVLPLAGGGGTVLHVTEFGKEAERPTTTPPTAVASAPMFGGPPALTTWLRLVYRYDAANNEHDVRMASSTDGVTWTWGGTWSMPHAGALRIGLVSMNATGATARFDYVRTYSLASG</sequence>
<keyword evidence="4" id="KW-0326">Glycosidase</keyword>
<dbReference type="InterPro" id="IPR023296">
    <property type="entry name" value="Glyco_hydro_beta-prop_sf"/>
</dbReference>
<dbReference type="InterPro" id="IPR050727">
    <property type="entry name" value="GH43_arabinanases"/>
</dbReference>
<dbReference type="Pfam" id="PF04616">
    <property type="entry name" value="Glyco_hydro_43"/>
    <property type="match status" value="1"/>
</dbReference>
<dbReference type="SUPFAM" id="SSF49899">
    <property type="entry name" value="Concanavalin A-like lectins/glucanases"/>
    <property type="match status" value="1"/>
</dbReference>
<gene>
    <name evidence="7" type="ORF">ACFPIJ_36155</name>
</gene>
<dbReference type="CDD" id="cd18616">
    <property type="entry name" value="GH43_ABN-like"/>
    <property type="match status" value="1"/>
</dbReference>
<dbReference type="PANTHER" id="PTHR43301:SF3">
    <property type="entry name" value="ARABINAN ENDO-1,5-ALPHA-L-ARABINOSIDASE A-RELATED"/>
    <property type="match status" value="1"/>
</dbReference>
<name>A0ABV9W3W7_9ACTN</name>
<keyword evidence="8" id="KW-1185">Reference proteome</keyword>
<proteinExistence type="inferred from homology"/>
<comment type="pathway">
    <text evidence="1">Glycan metabolism; L-arabinan degradation.</text>
</comment>
<reference evidence="8" key="1">
    <citation type="journal article" date="2019" name="Int. J. Syst. Evol. Microbiol.">
        <title>The Global Catalogue of Microorganisms (GCM) 10K type strain sequencing project: providing services to taxonomists for standard genome sequencing and annotation.</title>
        <authorList>
            <consortium name="The Broad Institute Genomics Platform"/>
            <consortium name="The Broad Institute Genome Sequencing Center for Infectious Disease"/>
            <person name="Wu L."/>
            <person name="Ma J."/>
        </authorList>
    </citation>
    <scope>NUCLEOTIDE SEQUENCE [LARGE SCALE GENOMIC DNA]</scope>
    <source>
        <strain evidence="8">CGMCC 4.7152</strain>
    </source>
</reference>
<organism evidence="7 8">
    <name type="scientific">Dactylosporangium cerinum</name>
    <dbReference type="NCBI Taxonomy" id="1434730"/>
    <lineage>
        <taxon>Bacteria</taxon>
        <taxon>Bacillati</taxon>
        <taxon>Actinomycetota</taxon>
        <taxon>Actinomycetes</taxon>
        <taxon>Micromonosporales</taxon>
        <taxon>Micromonosporaceae</taxon>
        <taxon>Dactylosporangium</taxon>
    </lineage>
</organism>
<dbReference type="Proteomes" id="UP001595912">
    <property type="component" value="Unassembled WGS sequence"/>
</dbReference>
<dbReference type="InterPro" id="IPR006710">
    <property type="entry name" value="Glyco_hydro_43"/>
</dbReference>
<dbReference type="RefSeq" id="WP_380122119.1">
    <property type="nucleotide sequence ID" value="NZ_JBHSIU010000047.1"/>
</dbReference>
<comment type="caution">
    <text evidence="7">The sequence shown here is derived from an EMBL/GenBank/DDBJ whole genome shotgun (WGS) entry which is preliminary data.</text>
</comment>
<keyword evidence="5" id="KW-0732">Signal</keyword>
<comment type="similarity">
    <text evidence="2">Belongs to the glycosyl hydrolase 43 family.</text>
</comment>
<dbReference type="InterPro" id="IPR041542">
    <property type="entry name" value="GH43_C2"/>
</dbReference>
<evidence type="ECO:0000313" key="8">
    <source>
        <dbReference type="Proteomes" id="UP001595912"/>
    </source>
</evidence>
<feature type="domain" description="Beta-xylosidase C-terminal Concanavalin A-like" evidence="6">
    <location>
        <begin position="562"/>
        <end position="747"/>
    </location>
</feature>
<dbReference type="Gene3D" id="2.60.120.200">
    <property type="match status" value="1"/>
</dbReference>
<evidence type="ECO:0000256" key="5">
    <source>
        <dbReference type="SAM" id="SignalP"/>
    </source>
</evidence>
<feature type="signal peptide" evidence="5">
    <location>
        <begin position="1"/>
        <end position="24"/>
    </location>
</feature>
<feature type="chain" id="PRO_5045692276" evidence="5">
    <location>
        <begin position="25"/>
        <end position="755"/>
    </location>
</feature>
<dbReference type="EMBL" id="JBHSIU010000047">
    <property type="protein sequence ID" value="MFC5003253.1"/>
    <property type="molecule type" value="Genomic_DNA"/>
</dbReference>
<accession>A0ABV9W3W7</accession>
<dbReference type="SUPFAM" id="SSF75005">
    <property type="entry name" value="Arabinanase/levansucrase/invertase"/>
    <property type="match status" value="1"/>
</dbReference>
<dbReference type="PANTHER" id="PTHR43301">
    <property type="entry name" value="ARABINAN ENDO-1,5-ALPHA-L-ARABINOSIDASE"/>
    <property type="match status" value="1"/>
</dbReference>
<protein>
    <submittedName>
        <fullName evidence="7">Family 43 glycosylhydrolase</fullName>
    </submittedName>
</protein>
<dbReference type="Gene3D" id="2.60.120.560">
    <property type="entry name" value="Exo-inulinase, domain 1"/>
    <property type="match status" value="1"/>
</dbReference>
<dbReference type="Gene3D" id="2.115.10.20">
    <property type="entry name" value="Glycosyl hydrolase domain, family 43"/>
    <property type="match status" value="1"/>
</dbReference>
<keyword evidence="3" id="KW-0378">Hydrolase</keyword>
<evidence type="ECO:0000313" key="7">
    <source>
        <dbReference type="EMBL" id="MFC5003253.1"/>
    </source>
</evidence>
<evidence type="ECO:0000256" key="4">
    <source>
        <dbReference type="ARBA" id="ARBA00023295"/>
    </source>
</evidence>
<evidence type="ECO:0000256" key="1">
    <source>
        <dbReference type="ARBA" id="ARBA00004834"/>
    </source>
</evidence>